<protein>
    <submittedName>
        <fullName evidence="2">Enoyl-CoA hydratase/isomerase family protein</fullName>
    </submittedName>
</protein>
<organism evidence="2 3">
    <name type="scientific">Prauserella endophytica</name>
    <dbReference type="NCBI Taxonomy" id="1592324"/>
    <lineage>
        <taxon>Bacteria</taxon>
        <taxon>Bacillati</taxon>
        <taxon>Actinomycetota</taxon>
        <taxon>Actinomycetes</taxon>
        <taxon>Pseudonocardiales</taxon>
        <taxon>Pseudonocardiaceae</taxon>
        <taxon>Prauserella</taxon>
        <taxon>Prauserella coralliicola group</taxon>
    </lineage>
</organism>
<dbReference type="InterPro" id="IPR029045">
    <property type="entry name" value="ClpP/crotonase-like_dom_sf"/>
</dbReference>
<comment type="caution">
    <text evidence="2">The sequence shown here is derived from an EMBL/GenBank/DDBJ whole genome shotgun (WGS) entry which is preliminary data.</text>
</comment>
<evidence type="ECO:0000313" key="3">
    <source>
        <dbReference type="Proteomes" id="UP000309992"/>
    </source>
</evidence>
<dbReference type="RefSeq" id="WP_137096389.1">
    <property type="nucleotide sequence ID" value="NZ_SWMS01000017.1"/>
</dbReference>
<name>A0ABY2RYK3_9PSEU</name>
<dbReference type="Pfam" id="PF00378">
    <property type="entry name" value="ECH_1"/>
    <property type="match status" value="1"/>
</dbReference>
<dbReference type="EMBL" id="SWMS01000017">
    <property type="protein sequence ID" value="TKG65773.1"/>
    <property type="molecule type" value="Genomic_DNA"/>
</dbReference>
<dbReference type="PANTHER" id="PTHR43802:SF1">
    <property type="entry name" value="IP11341P-RELATED"/>
    <property type="match status" value="1"/>
</dbReference>
<evidence type="ECO:0000313" key="2">
    <source>
        <dbReference type="EMBL" id="TKG65773.1"/>
    </source>
</evidence>
<comment type="similarity">
    <text evidence="1">Belongs to the enoyl-CoA hydratase/isomerase family.</text>
</comment>
<dbReference type="PANTHER" id="PTHR43802">
    <property type="entry name" value="ENOYL-COA HYDRATASE"/>
    <property type="match status" value="1"/>
</dbReference>
<reference evidence="2 3" key="1">
    <citation type="journal article" date="2015" name="Antonie Van Leeuwenhoek">
        <title>Prauserella endophytica sp. nov., an endophytic actinobacterium isolated from Tamarix taklamakanensis.</title>
        <authorList>
            <person name="Liu J.M."/>
            <person name="Habden X."/>
            <person name="Guo L."/>
            <person name="Tuo L."/>
            <person name="Jiang Z.K."/>
            <person name="Liu S.W."/>
            <person name="Liu X.F."/>
            <person name="Chen L."/>
            <person name="Li R.F."/>
            <person name="Zhang Y.Q."/>
            <person name="Sun C.H."/>
        </authorList>
    </citation>
    <scope>NUCLEOTIDE SEQUENCE [LARGE SCALE GENOMIC DNA]</scope>
    <source>
        <strain evidence="2 3">CGMCC 4.7182</strain>
    </source>
</reference>
<accession>A0ABY2RYK3</accession>
<dbReference type="SUPFAM" id="SSF52096">
    <property type="entry name" value="ClpP/crotonase"/>
    <property type="match status" value="1"/>
</dbReference>
<keyword evidence="3" id="KW-1185">Reference proteome</keyword>
<sequence length="253" mass="26550">MTVRRELRGQVGHVVLDRPAERNAVTIGLARELAEAVTSLAARARVLVLSGAGPDFCAGGDVGALAALHARGRDATAELFGAFRDACRAISSVPVPVVAAVHGHAVAGGFELVQACDLAVVSADARIADIHCRYGQVPGGGSTQRLPRIVGRQRAMGLILTGEVIGGRQAVEWGLAYRVAEPGELDRTVEEVVDLLLANPAPAMARSKQLVNQALAHSLDAGLDMETEHVLDHLEAEGHAAFAAFTDRKARSR</sequence>
<dbReference type="Proteomes" id="UP000309992">
    <property type="component" value="Unassembled WGS sequence"/>
</dbReference>
<gene>
    <name evidence="2" type="ORF">FCN18_26590</name>
</gene>
<proteinExistence type="inferred from homology"/>
<dbReference type="Gene3D" id="3.90.226.10">
    <property type="entry name" value="2-enoyl-CoA Hydratase, Chain A, domain 1"/>
    <property type="match status" value="1"/>
</dbReference>
<dbReference type="CDD" id="cd06558">
    <property type="entry name" value="crotonase-like"/>
    <property type="match status" value="1"/>
</dbReference>
<dbReference type="InterPro" id="IPR001753">
    <property type="entry name" value="Enoyl-CoA_hydra/iso"/>
</dbReference>
<evidence type="ECO:0000256" key="1">
    <source>
        <dbReference type="ARBA" id="ARBA00005254"/>
    </source>
</evidence>